<dbReference type="Pfam" id="PF07992">
    <property type="entry name" value="Pyr_redox_2"/>
    <property type="match status" value="1"/>
</dbReference>
<accession>A0A4R8LWZ6</accession>
<dbReference type="InterPro" id="IPR051691">
    <property type="entry name" value="Metab_Enz_Cyan_OpOx_G3PDH"/>
</dbReference>
<name>A0A4R8LWZ6_9BACT</name>
<dbReference type="Proteomes" id="UP000295066">
    <property type="component" value="Unassembled WGS sequence"/>
</dbReference>
<evidence type="ECO:0000256" key="1">
    <source>
        <dbReference type="ARBA" id="ARBA00023002"/>
    </source>
</evidence>
<evidence type="ECO:0000313" key="4">
    <source>
        <dbReference type="Proteomes" id="UP000295066"/>
    </source>
</evidence>
<dbReference type="GO" id="GO:0016491">
    <property type="term" value="F:oxidoreductase activity"/>
    <property type="evidence" value="ECO:0007669"/>
    <property type="project" value="UniProtKB-KW"/>
</dbReference>
<dbReference type="PANTHER" id="PTHR42949">
    <property type="entry name" value="ANAEROBIC GLYCEROL-3-PHOSPHATE DEHYDROGENASE SUBUNIT B"/>
    <property type="match status" value="1"/>
</dbReference>
<evidence type="ECO:0000313" key="3">
    <source>
        <dbReference type="EMBL" id="TDY52588.1"/>
    </source>
</evidence>
<keyword evidence="1" id="KW-0560">Oxidoreductase</keyword>
<dbReference type="RefSeq" id="WP_133959225.1">
    <property type="nucleotide sequence ID" value="NZ_SORI01000036.1"/>
</dbReference>
<dbReference type="PRINTS" id="PR00411">
    <property type="entry name" value="PNDRDTASEI"/>
</dbReference>
<dbReference type="InterPro" id="IPR023753">
    <property type="entry name" value="FAD/NAD-binding_dom"/>
</dbReference>
<dbReference type="EMBL" id="SORI01000036">
    <property type="protein sequence ID" value="TDY52588.1"/>
    <property type="molecule type" value="Genomic_DNA"/>
</dbReference>
<comment type="caution">
    <text evidence="3">The sequence shown here is derived from an EMBL/GenBank/DDBJ whole genome shotgun (WGS) entry which is preliminary data.</text>
</comment>
<dbReference type="AlphaFoldDB" id="A0A4R8LWZ6"/>
<evidence type="ECO:0000259" key="2">
    <source>
        <dbReference type="Pfam" id="PF07992"/>
    </source>
</evidence>
<dbReference type="PANTHER" id="PTHR42949:SF3">
    <property type="entry name" value="ANAEROBIC GLYCEROL-3-PHOSPHATE DEHYDROGENASE SUBUNIT B"/>
    <property type="match status" value="1"/>
</dbReference>
<sequence length="369" mass="39305">MKTLSTEILVIGGGAAGLSAAAEAAAAGAKVMVAESDLHLGGQLVKQTHKFFGSKDEYAGTRGFKIANILLNEIDSCRENVEIHTNTTITGFYSEDGTFTAMRGEEKYFHIKAKKTIVATGAQERLIPFPNNDLPGVYGAGAVQTLMNVYGVVPGKRVLMVGAGNIGLIVSYQLMQAGVEVAAVVEAAPRVGGYWVHAAKIRRMGVPILLRHSIRKAVGEQVITGAYITALNDRFEPVGEKKYVDCDIICIAVGLSPTTEILSQAGCKMMYVPQLCGLVAQRDRTMKTSNPDFFTAGDASGIEEASAAMVEGRIAGLSAASDLGYPTEHGKLDEYWGRLQALRSGEAGARICQGLECVLVNRWEDVSNG</sequence>
<organism evidence="3 4">
    <name type="scientific">Aminivibrio pyruvatiphilus</name>
    <dbReference type="NCBI Taxonomy" id="1005740"/>
    <lineage>
        <taxon>Bacteria</taxon>
        <taxon>Thermotogati</taxon>
        <taxon>Synergistota</taxon>
        <taxon>Synergistia</taxon>
        <taxon>Synergistales</taxon>
        <taxon>Aminobacteriaceae</taxon>
        <taxon>Aminivibrio</taxon>
    </lineage>
</organism>
<dbReference type="PRINTS" id="PR00368">
    <property type="entry name" value="FADPNR"/>
</dbReference>
<keyword evidence="4" id="KW-1185">Reference proteome</keyword>
<dbReference type="Gene3D" id="3.50.50.60">
    <property type="entry name" value="FAD/NAD(P)-binding domain"/>
    <property type="match status" value="2"/>
</dbReference>
<dbReference type="InterPro" id="IPR036188">
    <property type="entry name" value="FAD/NAD-bd_sf"/>
</dbReference>
<dbReference type="OrthoDB" id="9776839at2"/>
<feature type="domain" description="FAD/NAD(P)-binding" evidence="2">
    <location>
        <begin position="7"/>
        <end position="312"/>
    </location>
</feature>
<gene>
    <name evidence="3" type="ORF">C8D99_1365</name>
</gene>
<protein>
    <submittedName>
        <fullName evidence="3">NADPH-dependent 2,4-dienoyl-CoA reductase/sulfur reductase-like enzyme</fullName>
    </submittedName>
</protein>
<dbReference type="SUPFAM" id="SSF51905">
    <property type="entry name" value="FAD/NAD(P)-binding domain"/>
    <property type="match status" value="1"/>
</dbReference>
<proteinExistence type="predicted"/>
<reference evidence="3 4" key="1">
    <citation type="submission" date="2019-03" db="EMBL/GenBank/DDBJ databases">
        <title>Genomic Encyclopedia of Type Strains, Phase IV (KMG-IV): sequencing the most valuable type-strain genomes for metagenomic binning, comparative biology and taxonomic classification.</title>
        <authorList>
            <person name="Goeker M."/>
        </authorList>
    </citation>
    <scope>NUCLEOTIDE SEQUENCE [LARGE SCALE GENOMIC DNA]</scope>
    <source>
        <strain evidence="3 4">DSM 25964</strain>
    </source>
</reference>